<organism evidence="1 2">
    <name type="scientific">Rhodanobacter thiooxydans</name>
    <dbReference type="NCBI Taxonomy" id="416169"/>
    <lineage>
        <taxon>Bacteria</taxon>
        <taxon>Pseudomonadati</taxon>
        <taxon>Pseudomonadota</taxon>
        <taxon>Gammaproteobacteria</taxon>
        <taxon>Lysobacterales</taxon>
        <taxon>Rhodanobacteraceae</taxon>
        <taxon>Rhodanobacter</taxon>
    </lineage>
</organism>
<evidence type="ECO:0008006" key="3">
    <source>
        <dbReference type="Google" id="ProtNLM"/>
    </source>
</evidence>
<proteinExistence type="predicted"/>
<evidence type="ECO:0000313" key="2">
    <source>
        <dbReference type="Proteomes" id="UP000076131"/>
    </source>
</evidence>
<evidence type="ECO:0000313" key="1">
    <source>
        <dbReference type="EMBL" id="KZC25052.1"/>
    </source>
</evidence>
<dbReference type="InterPro" id="IPR018724">
    <property type="entry name" value="2OG-Fe_dioxygenase"/>
</dbReference>
<reference evidence="1 2" key="1">
    <citation type="journal article" date="2016" name="MBio">
        <title>Lateral Gene Transfer in a Heavy Metal-Contaminated-Groundwater Microbial Community.</title>
        <authorList>
            <person name="Hemme C.L."/>
            <person name="Green S.J."/>
            <person name="Rishishwar L."/>
            <person name="Prakash O."/>
            <person name="Pettenato A."/>
            <person name="Chakraborty R."/>
            <person name="Deutschbauer A.M."/>
            <person name="Van Nostrand J.D."/>
            <person name="Wu L."/>
            <person name="He Z."/>
            <person name="Jordan I.K."/>
            <person name="Hazen T.C."/>
            <person name="Arkin A.P."/>
            <person name="Kostka J.E."/>
            <person name="Zhou J."/>
        </authorList>
    </citation>
    <scope>NUCLEOTIDE SEQUENCE [LARGE SCALE GENOMIC DNA]</scope>
    <source>
        <strain evidence="1 2">FW104-T7</strain>
    </source>
</reference>
<dbReference type="AlphaFoldDB" id="A0A154QM29"/>
<gene>
    <name evidence="1" type="ORF">RHOFW104T7_05555</name>
</gene>
<dbReference type="STRING" id="416169.RHOFW104T7_05555"/>
<accession>A0A154QM29</accession>
<dbReference type="EMBL" id="LVJS01000012">
    <property type="protein sequence ID" value="KZC25052.1"/>
    <property type="molecule type" value="Genomic_DNA"/>
</dbReference>
<comment type="caution">
    <text evidence="1">The sequence shown here is derived from an EMBL/GenBank/DDBJ whole genome shotgun (WGS) entry which is preliminary data.</text>
</comment>
<dbReference type="Gene3D" id="2.60.120.620">
    <property type="entry name" value="q2cbj1_9rhob like domain"/>
    <property type="match status" value="1"/>
</dbReference>
<sequence length="244" mass="27139">MTPSPDTSALHDRLQRDGFAFVTADIVRTLLEAPTLGDWPAFADSWNDLAPDTYLAASGRHRRRRHATFSVDANGGIRREAHQPHFQSLKYNPLQGDIQRWFEPVLPAIANGASLRRILGFCRDCFGALAPAVSRWHVEVHQFRIEARADEAGEPTPEGVHRDGVDYVLVLLIDRENIERGTTTIHAPDGRELGSFTLAHAFDAALVDDHRVFHGVTPVTPLDPQQPAHRDVLVVTFRRDAAPA</sequence>
<name>A0A154QM29_9GAMM</name>
<dbReference type="Proteomes" id="UP000076131">
    <property type="component" value="Unassembled WGS sequence"/>
</dbReference>
<dbReference type="Pfam" id="PF10014">
    <property type="entry name" value="2OG-Fe_Oxy_2"/>
    <property type="match status" value="1"/>
</dbReference>
<dbReference type="eggNOG" id="COG4340">
    <property type="taxonomic scope" value="Bacteria"/>
</dbReference>
<keyword evidence="2" id="KW-1185">Reference proteome</keyword>
<dbReference type="GO" id="GO:0051213">
    <property type="term" value="F:dioxygenase activity"/>
    <property type="evidence" value="ECO:0007669"/>
    <property type="project" value="InterPro"/>
</dbReference>
<protein>
    <recommendedName>
        <fullName evidence="3">2OG-Fe dioxygenase family protein</fullName>
    </recommendedName>
</protein>
<dbReference type="RefSeq" id="WP_008434554.1">
    <property type="nucleotide sequence ID" value="NZ_LVJS01000012.1"/>
</dbReference>